<dbReference type="EMBL" id="CP064942">
    <property type="protein sequence ID" value="QPH56252.1"/>
    <property type="molecule type" value="Genomic_DNA"/>
</dbReference>
<dbReference type="InterPro" id="IPR029063">
    <property type="entry name" value="SAM-dependent_MTases_sf"/>
</dbReference>
<evidence type="ECO:0000256" key="2">
    <source>
        <dbReference type="SAM" id="MobiDB-lite"/>
    </source>
</evidence>
<keyword evidence="5" id="KW-1185">Reference proteome</keyword>
<organism evidence="4 5">
    <name type="scientific">Pontivivens ytuae</name>
    <dbReference type="NCBI Taxonomy" id="2789856"/>
    <lineage>
        <taxon>Bacteria</taxon>
        <taxon>Pseudomonadati</taxon>
        <taxon>Pseudomonadota</taxon>
        <taxon>Alphaproteobacteria</taxon>
        <taxon>Rhodobacterales</taxon>
        <taxon>Paracoccaceae</taxon>
        <taxon>Pontivivens</taxon>
    </lineage>
</organism>
<gene>
    <name evidence="4" type="ORF">I0K15_16920</name>
</gene>
<feature type="domain" description="Magnesium-protoporphyrin IX methyltransferase C-terminal" evidence="3">
    <location>
        <begin position="173"/>
        <end position="268"/>
    </location>
</feature>
<reference evidence="4 5" key="1">
    <citation type="submission" date="2020-11" db="EMBL/GenBank/DDBJ databases">
        <title>Description of Pontivivens ytuae sp. nov. isolated from deep sea sediment of Mariana Trench.</title>
        <authorList>
            <person name="Wang Z."/>
            <person name="Sun Q.-L."/>
            <person name="Xu X.-D."/>
            <person name="Tang Y.-Z."/>
            <person name="Zhang J."/>
        </authorList>
    </citation>
    <scope>NUCLEOTIDE SEQUENCE [LARGE SCALE GENOMIC DNA]</scope>
    <source>
        <strain evidence="4 5">MT2928</strain>
    </source>
</reference>
<dbReference type="GO" id="GO:0046406">
    <property type="term" value="F:magnesium protoporphyrin IX methyltransferase activity"/>
    <property type="evidence" value="ECO:0007669"/>
    <property type="project" value="UniProtKB-UniRule"/>
</dbReference>
<dbReference type="Proteomes" id="UP000594800">
    <property type="component" value="Chromosome"/>
</dbReference>
<evidence type="ECO:0000259" key="3">
    <source>
        <dbReference type="Pfam" id="PF07109"/>
    </source>
</evidence>
<dbReference type="EC" id="2.1.1.11" evidence="1"/>
<dbReference type="KEGG" id="poz:I0K15_16920"/>
<dbReference type="InterPro" id="IPR010251">
    <property type="entry name" value="Mg_prot_MeTrfase"/>
</dbReference>
<feature type="region of interest" description="Disordered" evidence="2">
    <location>
        <begin position="1"/>
        <end position="45"/>
    </location>
</feature>
<dbReference type="PANTHER" id="PTHR43464:SF94">
    <property type="entry name" value="MALONYL-[ACYL-CARRIER PROTEIN] O-METHYLTRANSFERASE"/>
    <property type="match status" value="1"/>
</dbReference>
<proteinExistence type="predicted"/>
<dbReference type="NCBIfam" id="TIGR02021">
    <property type="entry name" value="BchM-ChlM"/>
    <property type="match status" value="1"/>
</dbReference>
<dbReference type="GO" id="GO:0032259">
    <property type="term" value="P:methylation"/>
    <property type="evidence" value="ECO:0007669"/>
    <property type="project" value="UniProtKB-KW"/>
</dbReference>
<keyword evidence="4" id="KW-0808">Transferase</keyword>
<dbReference type="CDD" id="cd02440">
    <property type="entry name" value="AdoMet_MTases"/>
    <property type="match status" value="1"/>
</dbReference>
<name>A0A7S9LVU8_9RHOB</name>
<dbReference type="GO" id="GO:0015995">
    <property type="term" value="P:chlorophyll biosynthetic process"/>
    <property type="evidence" value="ECO:0007669"/>
    <property type="project" value="UniProtKB-UniRule"/>
</dbReference>
<evidence type="ECO:0000313" key="5">
    <source>
        <dbReference type="Proteomes" id="UP000594800"/>
    </source>
</evidence>
<sequence>MHPDGALREAEAGPRVGAVESAPSRPQSRDLSVPVDGPGAGAGVVSSYSDTRARLEDYFDRTASATWERLTSDAPVSRIRATVRAGRDEMRAALLAMLPEDLTGARVLDAGAGPGEMSFALAERGAEVVAADISPSLLDVAARRCPEELRDRISFVPGDMLNADLGTFDHAIAMDSLIHYRASDIAAALDRLMGRVRGTLAFTVAPATPLLSMMHLAGKAFPKADRAPAIVPVSPARLGREMVRRGAPAPQAGPRVARGFYISQAMELR</sequence>
<dbReference type="SUPFAM" id="SSF53335">
    <property type="entry name" value="S-adenosyl-L-methionine-dependent methyltransferases"/>
    <property type="match status" value="1"/>
</dbReference>
<protein>
    <recommendedName>
        <fullName evidence="1">Magnesium protoporphyrin IX methyltransferase</fullName>
        <ecNumber evidence="1">2.1.1.11</ecNumber>
    </recommendedName>
</protein>
<evidence type="ECO:0000256" key="1">
    <source>
        <dbReference type="NCBIfam" id="TIGR02021"/>
    </source>
</evidence>
<dbReference type="Gene3D" id="3.40.50.150">
    <property type="entry name" value="Vaccinia Virus protein VP39"/>
    <property type="match status" value="1"/>
</dbReference>
<feature type="compositionally biased region" description="Low complexity" evidence="2">
    <location>
        <begin position="32"/>
        <end position="45"/>
    </location>
</feature>
<feature type="compositionally biased region" description="Basic and acidic residues" evidence="2">
    <location>
        <begin position="1"/>
        <end position="12"/>
    </location>
</feature>
<dbReference type="PANTHER" id="PTHR43464">
    <property type="entry name" value="METHYLTRANSFERASE"/>
    <property type="match status" value="1"/>
</dbReference>
<dbReference type="Pfam" id="PF07109">
    <property type="entry name" value="Mg-por_mtran_C"/>
    <property type="match status" value="1"/>
</dbReference>
<accession>A0A7S9LVU8</accession>
<dbReference type="InterPro" id="IPR010940">
    <property type="entry name" value="Mg_prot_MeTrfase_C"/>
</dbReference>
<keyword evidence="4" id="KW-0489">Methyltransferase</keyword>
<dbReference type="AlphaFoldDB" id="A0A7S9LVU8"/>
<evidence type="ECO:0000313" key="4">
    <source>
        <dbReference type="EMBL" id="QPH56252.1"/>
    </source>
</evidence>